<comment type="subcellular location">
    <subcellularLocation>
        <location evidence="1">Cell membrane</location>
        <topology evidence="1">Multi-pass membrane protein</topology>
    </subcellularLocation>
</comment>
<dbReference type="PROSITE" id="PS50850">
    <property type="entry name" value="MFS"/>
    <property type="match status" value="1"/>
</dbReference>
<comment type="caution">
    <text evidence="9">The sequence shown here is derived from an EMBL/GenBank/DDBJ whole genome shotgun (WGS) entry which is preliminary data.</text>
</comment>
<evidence type="ECO:0000256" key="4">
    <source>
        <dbReference type="ARBA" id="ARBA00022692"/>
    </source>
</evidence>
<dbReference type="PANTHER" id="PTHR23517">
    <property type="entry name" value="RESISTANCE PROTEIN MDTM, PUTATIVE-RELATED-RELATED"/>
    <property type="match status" value="1"/>
</dbReference>
<dbReference type="SUPFAM" id="SSF103473">
    <property type="entry name" value="MFS general substrate transporter"/>
    <property type="match status" value="1"/>
</dbReference>
<evidence type="ECO:0000313" key="10">
    <source>
        <dbReference type="Proteomes" id="UP000219994"/>
    </source>
</evidence>
<dbReference type="GO" id="GO:0022857">
    <property type="term" value="F:transmembrane transporter activity"/>
    <property type="evidence" value="ECO:0007669"/>
    <property type="project" value="InterPro"/>
</dbReference>
<dbReference type="Proteomes" id="UP000219994">
    <property type="component" value="Unassembled WGS sequence"/>
</dbReference>
<evidence type="ECO:0000256" key="7">
    <source>
        <dbReference type="SAM" id="Phobius"/>
    </source>
</evidence>
<feature type="transmembrane region" description="Helical" evidence="7">
    <location>
        <begin position="238"/>
        <end position="261"/>
    </location>
</feature>
<keyword evidence="5 7" id="KW-1133">Transmembrane helix</keyword>
<feature type="domain" description="Major facilitator superfamily (MFS) profile" evidence="8">
    <location>
        <begin position="166"/>
        <end position="400"/>
    </location>
</feature>
<keyword evidence="6 7" id="KW-0472">Membrane</keyword>
<feature type="transmembrane region" description="Helical" evidence="7">
    <location>
        <begin position="161"/>
        <end position="184"/>
    </location>
</feature>
<feature type="transmembrane region" description="Helical" evidence="7">
    <location>
        <begin position="211"/>
        <end position="232"/>
    </location>
</feature>
<name>A0A2A6FUV6_9MICO</name>
<feature type="transmembrane region" description="Helical" evidence="7">
    <location>
        <begin position="76"/>
        <end position="94"/>
    </location>
</feature>
<keyword evidence="4 7" id="KW-0812">Transmembrane</keyword>
<evidence type="ECO:0000259" key="8">
    <source>
        <dbReference type="PROSITE" id="PS50850"/>
    </source>
</evidence>
<feature type="transmembrane region" description="Helical" evidence="7">
    <location>
        <begin position="273"/>
        <end position="290"/>
    </location>
</feature>
<sequence>MTVTDPTASRWSFARYAAALTRGPAELLDFVVPLWAGLALHLDAASIGLLVAVELAVSFVARPIAGWLADRADRRYIAATGAVVYGLGVAGYALATEGLIPIAFAAAAVSGVGGSLLWVALRAIVSEQHGSNTAAFASLMAAEETGAWIAFVAGLSTLGFIGYNGLFLLAALACTIGAVILAVMPRLTDAPPEKATPGQARAVVRRITPMLAAVVGSMTAETGIAILLLIHLQKEFDLGVIQAAWVFLPGAIALAVLPRPLHVVIVRIGRRRALAAAAVLSSAFAAGLAFAPSPPVIGILWVLSAVAWAIVVPVEQAVVSESADSLFGTAMGAYEAAALAGGAVGTTLAGIAYEAGSWQISCLVFAAIALLGGFAAPLALRVMDVADKPAPTADEASEAS</sequence>
<dbReference type="InterPro" id="IPR050171">
    <property type="entry name" value="MFS_Transporters"/>
</dbReference>
<protein>
    <recommendedName>
        <fullName evidence="8">Major facilitator superfamily (MFS) profile domain-containing protein</fullName>
    </recommendedName>
</protein>
<dbReference type="AlphaFoldDB" id="A0A2A6FUV6"/>
<feature type="transmembrane region" description="Helical" evidence="7">
    <location>
        <begin position="326"/>
        <end position="352"/>
    </location>
</feature>
<evidence type="ECO:0000256" key="3">
    <source>
        <dbReference type="ARBA" id="ARBA00022475"/>
    </source>
</evidence>
<evidence type="ECO:0000256" key="2">
    <source>
        <dbReference type="ARBA" id="ARBA00022448"/>
    </source>
</evidence>
<feature type="transmembrane region" description="Helical" evidence="7">
    <location>
        <begin position="133"/>
        <end position="155"/>
    </location>
</feature>
<organism evidence="9 10">
    <name type="scientific">Candidatus Lumbricidiphila eiseniae</name>
    <dbReference type="NCBI Taxonomy" id="1969409"/>
    <lineage>
        <taxon>Bacteria</taxon>
        <taxon>Bacillati</taxon>
        <taxon>Actinomycetota</taxon>
        <taxon>Actinomycetes</taxon>
        <taxon>Micrococcales</taxon>
        <taxon>Microbacteriaceae</taxon>
        <taxon>Candidatus Lumbricidiphila</taxon>
    </lineage>
</organism>
<evidence type="ECO:0000256" key="6">
    <source>
        <dbReference type="ARBA" id="ARBA00023136"/>
    </source>
</evidence>
<gene>
    <name evidence="9" type="ORF">B5766_00915</name>
</gene>
<feature type="transmembrane region" description="Helical" evidence="7">
    <location>
        <begin position="296"/>
        <end position="314"/>
    </location>
</feature>
<dbReference type="Pfam" id="PF07690">
    <property type="entry name" value="MFS_1"/>
    <property type="match status" value="1"/>
</dbReference>
<evidence type="ECO:0000313" key="9">
    <source>
        <dbReference type="EMBL" id="PDQ36416.1"/>
    </source>
</evidence>
<feature type="transmembrane region" description="Helical" evidence="7">
    <location>
        <begin position="358"/>
        <end position="380"/>
    </location>
</feature>
<dbReference type="GO" id="GO:0005886">
    <property type="term" value="C:plasma membrane"/>
    <property type="evidence" value="ECO:0007669"/>
    <property type="project" value="UniProtKB-SubCell"/>
</dbReference>
<proteinExistence type="predicted"/>
<feature type="transmembrane region" description="Helical" evidence="7">
    <location>
        <begin position="100"/>
        <end position="121"/>
    </location>
</feature>
<accession>A0A2A6FUV6</accession>
<feature type="transmembrane region" description="Helical" evidence="7">
    <location>
        <begin position="44"/>
        <end position="64"/>
    </location>
</feature>
<dbReference type="Gene3D" id="1.20.1250.20">
    <property type="entry name" value="MFS general substrate transporter like domains"/>
    <property type="match status" value="2"/>
</dbReference>
<evidence type="ECO:0000256" key="1">
    <source>
        <dbReference type="ARBA" id="ARBA00004651"/>
    </source>
</evidence>
<evidence type="ECO:0000256" key="5">
    <source>
        <dbReference type="ARBA" id="ARBA00022989"/>
    </source>
</evidence>
<keyword evidence="3" id="KW-1003">Cell membrane</keyword>
<reference evidence="10" key="1">
    <citation type="submission" date="2017-03" db="EMBL/GenBank/DDBJ databases">
        <authorList>
            <person name="Lund M.B."/>
        </authorList>
    </citation>
    <scope>NUCLEOTIDE SEQUENCE [LARGE SCALE GENOMIC DNA]</scope>
</reference>
<keyword evidence="2" id="KW-0813">Transport</keyword>
<dbReference type="EMBL" id="NAEP01000015">
    <property type="protein sequence ID" value="PDQ36416.1"/>
    <property type="molecule type" value="Genomic_DNA"/>
</dbReference>
<dbReference type="InterPro" id="IPR036259">
    <property type="entry name" value="MFS_trans_sf"/>
</dbReference>
<dbReference type="InterPro" id="IPR011701">
    <property type="entry name" value="MFS"/>
</dbReference>
<dbReference type="InterPro" id="IPR020846">
    <property type="entry name" value="MFS_dom"/>
</dbReference>